<dbReference type="PROSITE" id="PS00409">
    <property type="entry name" value="PROKAR_NTER_METHYL"/>
    <property type="match status" value="1"/>
</dbReference>
<dbReference type="InterPro" id="IPR000983">
    <property type="entry name" value="Bac_GSPG_pilin"/>
</dbReference>
<name>A0A844D627_9BURK</name>
<sequence length="156" mass="17703">MRARGFSLIELLVTLAILGLLGTLVIPTAQVVVQRRQEQELREALHDIRAALDAYKLAYDQGRIARTLGASGYPRMLELLVEGVPDLQHPRHARIYFLRRVPRDPFNPDTTLRAAQTWGKRSYASEAEAPREGDDVYDVYSISDKTGLNGIPYRKW</sequence>
<protein>
    <submittedName>
        <fullName evidence="2">Prepilin-type N-terminal cleavage/methylation domain-containing protein</fullName>
    </submittedName>
</protein>
<dbReference type="Gene3D" id="3.30.700.10">
    <property type="entry name" value="Glycoprotein, Type 4 Pilin"/>
    <property type="match status" value="1"/>
</dbReference>
<dbReference type="AlphaFoldDB" id="A0A844D627"/>
<proteinExistence type="predicted"/>
<accession>A0A844D627</accession>
<gene>
    <name evidence="2" type="ORF">GJ698_00850</name>
</gene>
<dbReference type="Pfam" id="PF07963">
    <property type="entry name" value="N_methyl"/>
    <property type="match status" value="1"/>
</dbReference>
<comment type="caution">
    <text evidence="2">The sequence shown here is derived from an EMBL/GenBank/DDBJ whole genome shotgun (WGS) entry which is preliminary data.</text>
</comment>
<dbReference type="GO" id="GO:0015628">
    <property type="term" value="P:protein secretion by the type II secretion system"/>
    <property type="evidence" value="ECO:0007669"/>
    <property type="project" value="InterPro"/>
</dbReference>
<keyword evidence="1" id="KW-0488">Methylation</keyword>
<dbReference type="InterPro" id="IPR045584">
    <property type="entry name" value="Pilin-like"/>
</dbReference>
<evidence type="ECO:0000256" key="1">
    <source>
        <dbReference type="ARBA" id="ARBA00022481"/>
    </source>
</evidence>
<dbReference type="PRINTS" id="PR00813">
    <property type="entry name" value="BCTERIALGSPG"/>
</dbReference>
<dbReference type="SUPFAM" id="SSF54523">
    <property type="entry name" value="Pili subunits"/>
    <property type="match status" value="1"/>
</dbReference>
<evidence type="ECO:0000313" key="3">
    <source>
        <dbReference type="Proteomes" id="UP000439986"/>
    </source>
</evidence>
<organism evidence="2 3">
    <name type="scientific">Duganella aquatilis</name>
    <dbReference type="NCBI Taxonomy" id="2666082"/>
    <lineage>
        <taxon>Bacteria</taxon>
        <taxon>Pseudomonadati</taxon>
        <taxon>Pseudomonadota</taxon>
        <taxon>Betaproteobacteria</taxon>
        <taxon>Burkholderiales</taxon>
        <taxon>Oxalobacteraceae</taxon>
        <taxon>Telluria group</taxon>
        <taxon>Duganella</taxon>
    </lineage>
</organism>
<evidence type="ECO:0000313" key="2">
    <source>
        <dbReference type="EMBL" id="MRW82639.1"/>
    </source>
</evidence>
<reference evidence="2 3" key="1">
    <citation type="submission" date="2019-11" db="EMBL/GenBank/DDBJ databases">
        <title>Novel species isolated from a subtropical stream in China.</title>
        <authorList>
            <person name="Lu H."/>
        </authorList>
    </citation>
    <scope>NUCLEOTIDE SEQUENCE [LARGE SCALE GENOMIC DNA]</scope>
    <source>
        <strain evidence="2 3">FT26W</strain>
    </source>
</reference>
<dbReference type="NCBIfam" id="TIGR02532">
    <property type="entry name" value="IV_pilin_GFxxxE"/>
    <property type="match status" value="1"/>
</dbReference>
<keyword evidence="3" id="KW-1185">Reference proteome</keyword>
<dbReference type="EMBL" id="WKJL01000001">
    <property type="protein sequence ID" value="MRW82639.1"/>
    <property type="molecule type" value="Genomic_DNA"/>
</dbReference>
<dbReference type="GO" id="GO:0015627">
    <property type="term" value="C:type II protein secretion system complex"/>
    <property type="evidence" value="ECO:0007669"/>
    <property type="project" value="InterPro"/>
</dbReference>
<dbReference type="InterPro" id="IPR012902">
    <property type="entry name" value="N_methyl_site"/>
</dbReference>
<dbReference type="Proteomes" id="UP000439986">
    <property type="component" value="Unassembled WGS sequence"/>
</dbReference>